<keyword evidence="3 4" id="KW-0597">Phosphoprotein</keyword>
<dbReference type="SUPFAM" id="SSF55874">
    <property type="entry name" value="ATPase domain of HSP90 chaperone/DNA topoisomerase II/histidine kinase"/>
    <property type="match status" value="1"/>
</dbReference>
<keyword evidence="7" id="KW-0808">Transferase</keyword>
<dbReference type="CDD" id="cd00082">
    <property type="entry name" value="HisKA"/>
    <property type="match status" value="1"/>
</dbReference>
<protein>
    <recommendedName>
        <fullName evidence="2">histidine kinase</fullName>
        <ecNumber evidence="2">2.7.13.3</ecNumber>
    </recommendedName>
</protein>
<feature type="domain" description="Histidine kinase" evidence="5">
    <location>
        <begin position="134"/>
        <end position="357"/>
    </location>
</feature>
<dbReference type="SMART" id="SM00448">
    <property type="entry name" value="REC"/>
    <property type="match status" value="1"/>
</dbReference>
<dbReference type="InterPro" id="IPR035965">
    <property type="entry name" value="PAS-like_dom_sf"/>
</dbReference>
<gene>
    <name evidence="7" type="ORF">Dpo_17c00370</name>
</gene>
<dbReference type="InterPro" id="IPR011006">
    <property type="entry name" value="CheY-like_superfamily"/>
</dbReference>
<dbReference type="InterPro" id="IPR036097">
    <property type="entry name" value="HisK_dim/P_sf"/>
</dbReference>
<dbReference type="NCBIfam" id="TIGR00229">
    <property type="entry name" value="sensory_box"/>
    <property type="match status" value="1"/>
</dbReference>
<evidence type="ECO:0000256" key="3">
    <source>
        <dbReference type="ARBA" id="ARBA00022553"/>
    </source>
</evidence>
<feature type="domain" description="Response regulatory" evidence="6">
    <location>
        <begin position="378"/>
        <end position="494"/>
    </location>
</feature>
<evidence type="ECO:0000259" key="5">
    <source>
        <dbReference type="PROSITE" id="PS50109"/>
    </source>
</evidence>
<dbReference type="Proteomes" id="UP000014216">
    <property type="component" value="Unassembled WGS sequence"/>
</dbReference>
<evidence type="ECO:0000259" key="6">
    <source>
        <dbReference type="PROSITE" id="PS50110"/>
    </source>
</evidence>
<dbReference type="SMART" id="SM00388">
    <property type="entry name" value="HisKA"/>
    <property type="match status" value="1"/>
</dbReference>
<comment type="caution">
    <text evidence="7">The sequence shown here is derived from an EMBL/GenBank/DDBJ whole genome shotgun (WGS) entry which is preliminary data.</text>
</comment>
<dbReference type="EMBL" id="APJX01000017">
    <property type="protein sequence ID" value="EMS77333.1"/>
    <property type="molecule type" value="Genomic_DNA"/>
</dbReference>
<dbReference type="CDD" id="cd00130">
    <property type="entry name" value="PAS"/>
    <property type="match status" value="1"/>
</dbReference>
<dbReference type="OrthoDB" id="9806821at2"/>
<dbReference type="Pfam" id="PF02518">
    <property type="entry name" value="HATPase_c"/>
    <property type="match status" value="1"/>
</dbReference>
<dbReference type="PROSITE" id="PS50110">
    <property type="entry name" value="RESPONSE_REGULATORY"/>
    <property type="match status" value="1"/>
</dbReference>
<dbReference type="PRINTS" id="PR00344">
    <property type="entry name" value="BCTRLSENSOR"/>
</dbReference>
<keyword evidence="8" id="KW-1185">Reference proteome</keyword>
<dbReference type="Pfam" id="PF13426">
    <property type="entry name" value="PAS_9"/>
    <property type="match status" value="1"/>
</dbReference>
<dbReference type="InterPro" id="IPR036890">
    <property type="entry name" value="HATPase_C_sf"/>
</dbReference>
<organism evidence="7 8">
    <name type="scientific">Desulfotignum phosphitoxidans DSM 13687</name>
    <dbReference type="NCBI Taxonomy" id="1286635"/>
    <lineage>
        <taxon>Bacteria</taxon>
        <taxon>Pseudomonadati</taxon>
        <taxon>Thermodesulfobacteriota</taxon>
        <taxon>Desulfobacteria</taxon>
        <taxon>Desulfobacterales</taxon>
        <taxon>Desulfobacteraceae</taxon>
        <taxon>Desulfotignum</taxon>
    </lineage>
</organism>
<evidence type="ECO:0000256" key="2">
    <source>
        <dbReference type="ARBA" id="ARBA00012438"/>
    </source>
</evidence>
<dbReference type="Gene3D" id="1.10.287.130">
    <property type="match status" value="1"/>
</dbReference>
<keyword evidence="7" id="KW-0418">Kinase</keyword>
<dbReference type="Gene3D" id="3.40.50.2300">
    <property type="match status" value="1"/>
</dbReference>
<dbReference type="SUPFAM" id="SSF47384">
    <property type="entry name" value="Homodimeric domain of signal transducing histidine kinase"/>
    <property type="match status" value="1"/>
</dbReference>
<dbReference type="SMART" id="SM00387">
    <property type="entry name" value="HATPase_c"/>
    <property type="match status" value="1"/>
</dbReference>
<feature type="modified residue" description="4-aspartylphosphate" evidence="4">
    <location>
        <position position="429"/>
    </location>
</feature>
<dbReference type="GO" id="GO:0000155">
    <property type="term" value="F:phosphorelay sensor kinase activity"/>
    <property type="evidence" value="ECO:0007669"/>
    <property type="project" value="InterPro"/>
</dbReference>
<dbReference type="PANTHER" id="PTHR43065:SF42">
    <property type="entry name" value="TWO-COMPONENT SENSOR PPRA"/>
    <property type="match status" value="1"/>
</dbReference>
<evidence type="ECO:0000313" key="8">
    <source>
        <dbReference type="Proteomes" id="UP000014216"/>
    </source>
</evidence>
<dbReference type="AlphaFoldDB" id="S0FQH9"/>
<dbReference type="PANTHER" id="PTHR43065">
    <property type="entry name" value="SENSOR HISTIDINE KINASE"/>
    <property type="match status" value="1"/>
</dbReference>
<dbReference type="InterPro" id="IPR003661">
    <property type="entry name" value="HisK_dim/P_dom"/>
</dbReference>
<proteinExistence type="predicted"/>
<dbReference type="PROSITE" id="PS50109">
    <property type="entry name" value="HIS_KIN"/>
    <property type="match status" value="1"/>
</dbReference>
<evidence type="ECO:0000256" key="4">
    <source>
        <dbReference type="PROSITE-ProRule" id="PRU00169"/>
    </source>
</evidence>
<evidence type="ECO:0000256" key="1">
    <source>
        <dbReference type="ARBA" id="ARBA00000085"/>
    </source>
</evidence>
<accession>S0FQH9</accession>
<dbReference type="SUPFAM" id="SSF52172">
    <property type="entry name" value="CheY-like"/>
    <property type="match status" value="1"/>
</dbReference>
<dbReference type="InterPro" id="IPR000014">
    <property type="entry name" value="PAS"/>
</dbReference>
<sequence>MEQSRDGIVILDQTGQVIESSQRFADMIGHPLDSMTRLKVFDWEYLFSPEQILEMINQVDEKGDHFETTHRRRDGSTYDVEITTNAAWFDGQKQIFCICRDITERKQIEAENENLQTQLIQAQKMESVGRLAGGVAHDFNNMLGIILGRLEFAMEKVHKNDSVYVDLKEIETAAKRSADITNQLLAFARKQPVSPRQLGLNDTVKNMLNLLRRLIGEDIDLIWKPGGSLWPLKMDPSQIDQILANLCVNARDAITGVGSLTIETGKQSFDEKFCSEHPGFIPGDFVRLTISDTGCGMDKNTLDNIFEPFFTTKGVGRGTGLGLSTVYGIVKQNKGFIHVHSEPGQGTSFNIYLPRFKGQNKTNMTMTGEKAASGGTETILLVEDDPAILRMTRSMLERNGYSVISAATPRQALTAMKNHAGTIDLLLTDVIMPEMNGQDLAEKITAINPVIKRLFMSGYTADIITHHTILNDSAAFIQKPFSMADLAEKLRGLLDGK</sequence>
<dbReference type="EC" id="2.7.13.3" evidence="2"/>
<evidence type="ECO:0000313" key="7">
    <source>
        <dbReference type="EMBL" id="EMS77333.1"/>
    </source>
</evidence>
<comment type="catalytic activity">
    <reaction evidence="1">
        <text>ATP + protein L-histidine = ADP + protein N-phospho-L-histidine.</text>
        <dbReference type="EC" id="2.7.13.3"/>
    </reaction>
</comment>
<name>S0FQH9_9BACT</name>
<dbReference type="Pfam" id="PF00072">
    <property type="entry name" value="Response_reg"/>
    <property type="match status" value="1"/>
</dbReference>
<reference evidence="7 8" key="1">
    <citation type="journal article" date="2013" name="Genome Announc.">
        <title>Draft Genome Sequence of Desulfotignum phosphitoxidans DSM 13687 Strain FiPS-3.</title>
        <authorList>
            <person name="Poehlein A."/>
            <person name="Daniel R."/>
            <person name="Simeonova D.D."/>
        </authorList>
    </citation>
    <scope>NUCLEOTIDE SEQUENCE [LARGE SCALE GENOMIC DNA]</scope>
    <source>
        <strain evidence="7 8">DSM 13687</strain>
    </source>
</reference>
<dbReference type="InterPro" id="IPR003594">
    <property type="entry name" value="HATPase_dom"/>
</dbReference>
<dbReference type="Gene3D" id="3.30.450.20">
    <property type="entry name" value="PAS domain"/>
    <property type="match status" value="1"/>
</dbReference>
<dbReference type="Gene3D" id="3.30.565.10">
    <property type="entry name" value="Histidine kinase-like ATPase, C-terminal domain"/>
    <property type="match status" value="1"/>
</dbReference>
<dbReference type="InterPro" id="IPR001789">
    <property type="entry name" value="Sig_transdc_resp-reg_receiver"/>
</dbReference>
<dbReference type="InterPro" id="IPR004358">
    <property type="entry name" value="Sig_transdc_His_kin-like_C"/>
</dbReference>
<dbReference type="SUPFAM" id="SSF55785">
    <property type="entry name" value="PYP-like sensor domain (PAS domain)"/>
    <property type="match status" value="1"/>
</dbReference>
<dbReference type="InterPro" id="IPR005467">
    <property type="entry name" value="His_kinase_dom"/>
</dbReference>